<gene>
    <name evidence="2" type="primary">FNDC3A</name>
    <name evidence="2" type="ORF">OS493_037882</name>
</gene>
<dbReference type="InterPro" id="IPR036116">
    <property type="entry name" value="FN3_sf"/>
</dbReference>
<keyword evidence="3" id="KW-1185">Reference proteome</keyword>
<dbReference type="CDD" id="cd00063">
    <property type="entry name" value="FN3"/>
    <property type="match status" value="1"/>
</dbReference>
<protein>
    <submittedName>
        <fullName evidence="2">Fibronectin type III domain containing 3A</fullName>
    </submittedName>
</protein>
<reference evidence="2" key="1">
    <citation type="submission" date="2023-01" db="EMBL/GenBank/DDBJ databases">
        <title>Genome assembly of the deep-sea coral Lophelia pertusa.</title>
        <authorList>
            <person name="Herrera S."/>
            <person name="Cordes E."/>
        </authorList>
    </citation>
    <scope>NUCLEOTIDE SEQUENCE</scope>
    <source>
        <strain evidence="2">USNM1676648</strain>
        <tissue evidence="2">Polyp</tissue>
    </source>
</reference>
<dbReference type="Pfam" id="PF00041">
    <property type="entry name" value="fn3"/>
    <property type="match status" value="1"/>
</dbReference>
<accession>A0A9W9YHM0</accession>
<evidence type="ECO:0000313" key="3">
    <source>
        <dbReference type="Proteomes" id="UP001163046"/>
    </source>
</evidence>
<evidence type="ECO:0000259" key="1">
    <source>
        <dbReference type="PROSITE" id="PS50853"/>
    </source>
</evidence>
<dbReference type="Gene3D" id="2.60.40.10">
    <property type="entry name" value="Immunoglobulins"/>
    <property type="match status" value="1"/>
</dbReference>
<dbReference type="AlphaFoldDB" id="A0A9W9YHM0"/>
<organism evidence="2 3">
    <name type="scientific">Desmophyllum pertusum</name>
    <dbReference type="NCBI Taxonomy" id="174260"/>
    <lineage>
        <taxon>Eukaryota</taxon>
        <taxon>Metazoa</taxon>
        <taxon>Cnidaria</taxon>
        <taxon>Anthozoa</taxon>
        <taxon>Hexacorallia</taxon>
        <taxon>Scleractinia</taxon>
        <taxon>Caryophylliina</taxon>
        <taxon>Caryophylliidae</taxon>
        <taxon>Desmophyllum</taxon>
    </lineage>
</organism>
<evidence type="ECO:0000313" key="2">
    <source>
        <dbReference type="EMBL" id="KAJ7350188.1"/>
    </source>
</evidence>
<feature type="domain" description="Fibronectin type-III" evidence="1">
    <location>
        <begin position="23"/>
        <end position="126"/>
    </location>
</feature>
<name>A0A9W9YHM0_9CNID</name>
<dbReference type="PROSITE" id="PS50853">
    <property type="entry name" value="FN3"/>
    <property type="match status" value="1"/>
</dbReference>
<dbReference type="EMBL" id="MU827380">
    <property type="protein sequence ID" value="KAJ7350188.1"/>
    <property type="molecule type" value="Genomic_DNA"/>
</dbReference>
<proteinExistence type="predicted"/>
<dbReference type="SUPFAM" id="SSF49265">
    <property type="entry name" value="Fibronectin type III"/>
    <property type="match status" value="1"/>
</dbReference>
<dbReference type="InterPro" id="IPR003961">
    <property type="entry name" value="FN3_dom"/>
</dbReference>
<dbReference type="SMART" id="SM00060">
    <property type="entry name" value="FN3"/>
    <property type="match status" value="1"/>
</dbReference>
<comment type="caution">
    <text evidence="2">The sequence shown here is derived from an EMBL/GenBank/DDBJ whole genome shotgun (WGS) entry which is preliminary data.</text>
</comment>
<dbReference type="InterPro" id="IPR013783">
    <property type="entry name" value="Ig-like_fold"/>
</dbReference>
<sequence>MAKNAIGYGFPSNIVKVATKTADPGKPELFVWKESGCNITLTWTKPPSDDCPIRFYTVSYRQKEKRMGARSGVLINITDPTANQRVLMLNCTSTYEFRVKAWNELGGGYGGGYWTKMLLDCYAVPHYIVPVVTYPVD</sequence>
<dbReference type="Proteomes" id="UP001163046">
    <property type="component" value="Unassembled WGS sequence"/>
</dbReference>